<dbReference type="InterPro" id="IPR013783">
    <property type="entry name" value="Ig-like_fold"/>
</dbReference>
<comment type="caution">
    <text evidence="15">The sequence shown here is derived from an EMBL/GenBank/DDBJ whole genome shotgun (WGS) entry which is preliminary data.</text>
</comment>
<proteinExistence type="predicted"/>
<evidence type="ECO:0000256" key="8">
    <source>
        <dbReference type="ARBA" id="ARBA00023136"/>
    </source>
</evidence>
<dbReference type="InterPro" id="IPR050122">
    <property type="entry name" value="RTK"/>
</dbReference>
<dbReference type="SMART" id="SM00060">
    <property type="entry name" value="FN3"/>
    <property type="match status" value="1"/>
</dbReference>
<sequence>MEENIGLAIKRHFNKSTILKIYDVEILRFRNGSVQADIKVLATINTNTTEKVDALDHLIKGLDSSLGKGLKVTAIVVLGKPQPPQDFTVTNVQTQYIILAWNEPKYGSFYRIQNYTIERKKSDMADKFIVVRTLPYSQTRLIMKDLESSTEYTIRLSSSNKYGKSDGVLVTQETLPDRFIRDLMLIIVLPLSLAVLFIIGICLKFRPTCKSKLGNYETELWMRGDWNEIPRSDLKLQEKLGEGAFGEAYKANATEKDRRDLINELHIMVIVGEHPNVISLIGACTKSGSILVIVRLAENGCLLHQLQKNRENSYINVAERQVNFPHIDKARIARDVANGMLHLSSKKCVHRDLAARNVLLGKDNVAMVSDFGLSRDVYESGEYENISGGILPVRWMALESLEDYTYNTKSDVWSFGVLLWEIESAGKMPYSGLGGMEVVEFIKSGKRLAKPDECPAGVYEIMTSCWRPDPSQRPSFAELVTSLEQELQSKEDSLKDKSLEIESQGSVNLATEINDHEEGITSM</sequence>
<feature type="compositionally biased region" description="Polar residues" evidence="11">
    <location>
        <begin position="501"/>
        <end position="511"/>
    </location>
</feature>
<dbReference type="CDD" id="cd00063">
    <property type="entry name" value="FN3"/>
    <property type="match status" value="1"/>
</dbReference>
<feature type="domain" description="Fibronectin type-III" evidence="14">
    <location>
        <begin position="83"/>
        <end position="177"/>
    </location>
</feature>
<dbReference type="Proteomes" id="UP001163046">
    <property type="component" value="Unassembled WGS sequence"/>
</dbReference>
<organism evidence="15 16">
    <name type="scientific">Desmophyllum pertusum</name>
    <dbReference type="NCBI Taxonomy" id="174260"/>
    <lineage>
        <taxon>Eukaryota</taxon>
        <taxon>Metazoa</taxon>
        <taxon>Cnidaria</taxon>
        <taxon>Anthozoa</taxon>
        <taxon>Hexacorallia</taxon>
        <taxon>Scleractinia</taxon>
        <taxon>Caryophylliina</taxon>
        <taxon>Caryophylliidae</taxon>
        <taxon>Desmophyllum</taxon>
    </lineage>
</organism>
<feature type="region of interest" description="Disordered" evidence="11">
    <location>
        <begin position="490"/>
        <end position="523"/>
    </location>
</feature>
<dbReference type="Pfam" id="PF00041">
    <property type="entry name" value="fn3"/>
    <property type="match status" value="1"/>
</dbReference>
<dbReference type="CDD" id="cd00192">
    <property type="entry name" value="PTKc"/>
    <property type="match status" value="1"/>
</dbReference>
<keyword evidence="5" id="KW-0677">Repeat</keyword>
<name>A0A9W9YGE6_9CNID</name>
<evidence type="ECO:0000256" key="6">
    <source>
        <dbReference type="ARBA" id="ARBA00022777"/>
    </source>
</evidence>
<keyword evidence="6" id="KW-0418">Kinase</keyword>
<feature type="domain" description="Protein kinase" evidence="13">
    <location>
        <begin position="234"/>
        <end position="487"/>
    </location>
</feature>
<evidence type="ECO:0000313" key="15">
    <source>
        <dbReference type="EMBL" id="KAJ7337779.1"/>
    </source>
</evidence>
<evidence type="ECO:0000256" key="1">
    <source>
        <dbReference type="ARBA" id="ARBA00004167"/>
    </source>
</evidence>
<dbReference type="GO" id="GO:0005524">
    <property type="term" value="F:ATP binding"/>
    <property type="evidence" value="ECO:0007669"/>
    <property type="project" value="InterPro"/>
</dbReference>
<dbReference type="InterPro" id="IPR011009">
    <property type="entry name" value="Kinase-like_dom_sf"/>
</dbReference>
<gene>
    <name evidence="15" type="ORF">OS493_007935</name>
</gene>
<dbReference type="AlphaFoldDB" id="A0A9W9YGE6"/>
<comment type="subcellular location">
    <subcellularLocation>
        <location evidence="1">Membrane</location>
        <topology evidence="1">Single-pass membrane protein</topology>
    </subcellularLocation>
</comment>
<evidence type="ECO:0000256" key="2">
    <source>
        <dbReference type="ARBA" id="ARBA00011902"/>
    </source>
</evidence>
<evidence type="ECO:0000259" key="14">
    <source>
        <dbReference type="PROSITE" id="PS50853"/>
    </source>
</evidence>
<dbReference type="PROSITE" id="PS50853">
    <property type="entry name" value="FN3"/>
    <property type="match status" value="1"/>
</dbReference>
<evidence type="ECO:0000313" key="16">
    <source>
        <dbReference type="Proteomes" id="UP001163046"/>
    </source>
</evidence>
<reference evidence="15" key="1">
    <citation type="submission" date="2023-01" db="EMBL/GenBank/DDBJ databases">
        <title>Genome assembly of the deep-sea coral Lophelia pertusa.</title>
        <authorList>
            <person name="Herrera S."/>
            <person name="Cordes E."/>
        </authorList>
    </citation>
    <scope>NUCLEOTIDE SEQUENCE</scope>
    <source>
        <strain evidence="15">USNM1676648</strain>
        <tissue evidence="15">Polyp</tissue>
    </source>
</reference>
<feature type="compositionally biased region" description="Basic and acidic residues" evidence="11">
    <location>
        <begin position="490"/>
        <end position="500"/>
    </location>
</feature>
<dbReference type="PRINTS" id="PR00109">
    <property type="entry name" value="TYRKINASE"/>
</dbReference>
<dbReference type="EMBL" id="MU827780">
    <property type="protein sequence ID" value="KAJ7337779.1"/>
    <property type="molecule type" value="Genomic_DNA"/>
</dbReference>
<dbReference type="SUPFAM" id="SSF49265">
    <property type="entry name" value="Fibronectin type III"/>
    <property type="match status" value="1"/>
</dbReference>
<evidence type="ECO:0000256" key="11">
    <source>
        <dbReference type="SAM" id="MobiDB-lite"/>
    </source>
</evidence>
<dbReference type="Gene3D" id="3.30.200.20">
    <property type="entry name" value="Phosphorylase Kinase, domain 1"/>
    <property type="match status" value="2"/>
</dbReference>
<keyword evidence="3" id="KW-0808">Transferase</keyword>
<evidence type="ECO:0000256" key="9">
    <source>
        <dbReference type="ARBA" id="ARBA00023170"/>
    </source>
</evidence>
<evidence type="ECO:0000256" key="7">
    <source>
        <dbReference type="ARBA" id="ARBA00022989"/>
    </source>
</evidence>
<dbReference type="SUPFAM" id="SSF56112">
    <property type="entry name" value="Protein kinase-like (PK-like)"/>
    <property type="match status" value="1"/>
</dbReference>
<protein>
    <recommendedName>
        <fullName evidence="2">receptor protein-tyrosine kinase</fullName>
        <ecNumber evidence="2">2.7.10.1</ecNumber>
    </recommendedName>
</protein>
<keyword evidence="8 12" id="KW-0472">Membrane</keyword>
<dbReference type="InterPro" id="IPR000719">
    <property type="entry name" value="Prot_kinase_dom"/>
</dbReference>
<dbReference type="InterPro" id="IPR008266">
    <property type="entry name" value="Tyr_kinase_AS"/>
</dbReference>
<dbReference type="GO" id="GO:0043235">
    <property type="term" value="C:receptor complex"/>
    <property type="evidence" value="ECO:0007669"/>
    <property type="project" value="TreeGrafter"/>
</dbReference>
<dbReference type="FunFam" id="1.10.510.10:FF:000743">
    <property type="entry name" value="Predicted protein"/>
    <property type="match status" value="1"/>
</dbReference>
<accession>A0A9W9YGE6</accession>
<evidence type="ECO:0000256" key="3">
    <source>
        <dbReference type="ARBA" id="ARBA00022679"/>
    </source>
</evidence>
<evidence type="ECO:0000256" key="4">
    <source>
        <dbReference type="ARBA" id="ARBA00022692"/>
    </source>
</evidence>
<feature type="transmembrane region" description="Helical" evidence="12">
    <location>
        <begin position="183"/>
        <end position="203"/>
    </location>
</feature>
<dbReference type="InterPro" id="IPR036116">
    <property type="entry name" value="FN3_sf"/>
</dbReference>
<dbReference type="Gene3D" id="1.10.510.10">
    <property type="entry name" value="Transferase(Phosphotransferase) domain 1"/>
    <property type="match status" value="1"/>
</dbReference>
<dbReference type="InterPro" id="IPR001245">
    <property type="entry name" value="Ser-Thr/Tyr_kinase_cat_dom"/>
</dbReference>
<dbReference type="GO" id="GO:0005886">
    <property type="term" value="C:plasma membrane"/>
    <property type="evidence" value="ECO:0007669"/>
    <property type="project" value="TreeGrafter"/>
</dbReference>
<dbReference type="GO" id="GO:0007169">
    <property type="term" value="P:cell surface receptor protein tyrosine kinase signaling pathway"/>
    <property type="evidence" value="ECO:0007669"/>
    <property type="project" value="TreeGrafter"/>
</dbReference>
<dbReference type="OrthoDB" id="5987027at2759"/>
<dbReference type="Pfam" id="PF07714">
    <property type="entry name" value="PK_Tyr_Ser-Thr"/>
    <property type="match status" value="1"/>
</dbReference>
<keyword evidence="7 12" id="KW-1133">Transmembrane helix</keyword>
<keyword evidence="9" id="KW-0675">Receptor</keyword>
<dbReference type="EC" id="2.7.10.1" evidence="2"/>
<dbReference type="PANTHER" id="PTHR24416">
    <property type="entry name" value="TYROSINE-PROTEIN KINASE RECEPTOR"/>
    <property type="match status" value="1"/>
</dbReference>
<dbReference type="SMART" id="SM00219">
    <property type="entry name" value="TyrKc"/>
    <property type="match status" value="1"/>
</dbReference>
<dbReference type="PROSITE" id="PS50011">
    <property type="entry name" value="PROTEIN_KINASE_DOM"/>
    <property type="match status" value="1"/>
</dbReference>
<dbReference type="Gene3D" id="2.60.40.10">
    <property type="entry name" value="Immunoglobulins"/>
    <property type="match status" value="1"/>
</dbReference>
<dbReference type="PANTHER" id="PTHR24416:SF617">
    <property type="entry name" value="RET ONCOGENE, ISOFORM A"/>
    <property type="match status" value="1"/>
</dbReference>
<feature type="compositionally biased region" description="Basic and acidic residues" evidence="11">
    <location>
        <begin position="513"/>
        <end position="523"/>
    </location>
</feature>
<keyword evidence="16" id="KW-1185">Reference proteome</keyword>
<dbReference type="InterPro" id="IPR003961">
    <property type="entry name" value="FN3_dom"/>
</dbReference>
<keyword evidence="10" id="KW-0325">Glycoprotein</keyword>
<evidence type="ECO:0000256" key="12">
    <source>
        <dbReference type="SAM" id="Phobius"/>
    </source>
</evidence>
<dbReference type="InterPro" id="IPR020635">
    <property type="entry name" value="Tyr_kinase_cat_dom"/>
</dbReference>
<evidence type="ECO:0000259" key="13">
    <source>
        <dbReference type="PROSITE" id="PS50011"/>
    </source>
</evidence>
<keyword evidence="4 12" id="KW-0812">Transmembrane</keyword>
<evidence type="ECO:0000256" key="5">
    <source>
        <dbReference type="ARBA" id="ARBA00022737"/>
    </source>
</evidence>
<dbReference type="GO" id="GO:0004714">
    <property type="term" value="F:transmembrane receptor protein tyrosine kinase activity"/>
    <property type="evidence" value="ECO:0007669"/>
    <property type="project" value="UniProtKB-EC"/>
</dbReference>
<dbReference type="PROSITE" id="PS00109">
    <property type="entry name" value="PROTEIN_KINASE_TYR"/>
    <property type="match status" value="1"/>
</dbReference>
<evidence type="ECO:0000256" key="10">
    <source>
        <dbReference type="ARBA" id="ARBA00023180"/>
    </source>
</evidence>